<dbReference type="FunFam" id="3.40.390.10:FF:000048">
    <property type="entry name" value="Zinc metalloproteinase"/>
    <property type="match status" value="1"/>
</dbReference>
<keyword evidence="19" id="KW-1185">Reference proteome</keyword>
<feature type="domain" description="Peptidase M12A" evidence="17">
    <location>
        <begin position="202"/>
        <end position="397"/>
    </location>
</feature>
<evidence type="ECO:0000256" key="10">
    <source>
        <dbReference type="ARBA" id="ARBA00023049"/>
    </source>
</evidence>
<dbReference type="Gene3D" id="3.40.390.10">
    <property type="entry name" value="Collagenase (Catalytic Domain)"/>
    <property type="match status" value="1"/>
</dbReference>
<evidence type="ECO:0000256" key="15">
    <source>
        <dbReference type="RuleBase" id="RU361183"/>
    </source>
</evidence>
<dbReference type="PANTHER" id="PTHR10127">
    <property type="entry name" value="DISCOIDIN, CUB, EGF, LAMININ , AND ZINC METALLOPROTEASE DOMAIN CONTAINING"/>
    <property type="match status" value="1"/>
</dbReference>
<dbReference type="AlphaFoldDB" id="A0A2A2L0R7"/>
<keyword evidence="8 14" id="KW-0378">Hydrolase</keyword>
<comment type="cofactor">
    <cofactor evidence="14 15">
        <name>Zn(2+)</name>
        <dbReference type="ChEBI" id="CHEBI:29105"/>
    </cofactor>
    <text evidence="14 15">Binds 1 zinc ion per subunit.</text>
</comment>
<dbReference type="InterPro" id="IPR024079">
    <property type="entry name" value="MetalloPept_cat_dom_sf"/>
</dbReference>
<keyword evidence="11" id="KW-0865">Zymogen</keyword>
<organism evidence="18 19">
    <name type="scientific">Diploscapter pachys</name>
    <dbReference type="NCBI Taxonomy" id="2018661"/>
    <lineage>
        <taxon>Eukaryota</taxon>
        <taxon>Metazoa</taxon>
        <taxon>Ecdysozoa</taxon>
        <taxon>Nematoda</taxon>
        <taxon>Chromadorea</taxon>
        <taxon>Rhabditida</taxon>
        <taxon>Rhabditina</taxon>
        <taxon>Rhabditomorpha</taxon>
        <taxon>Rhabditoidea</taxon>
        <taxon>Rhabditidae</taxon>
        <taxon>Diploscapter</taxon>
    </lineage>
</organism>
<comment type="caution">
    <text evidence="14">Lacks conserved residue(s) required for the propagation of feature annotation.</text>
</comment>
<dbReference type="GO" id="GO:0006508">
    <property type="term" value="P:proteolysis"/>
    <property type="evidence" value="ECO:0007669"/>
    <property type="project" value="UniProtKB-KW"/>
</dbReference>
<evidence type="ECO:0000313" key="19">
    <source>
        <dbReference type="Proteomes" id="UP000218231"/>
    </source>
</evidence>
<dbReference type="InterPro" id="IPR034035">
    <property type="entry name" value="Astacin-like_dom"/>
</dbReference>
<dbReference type="OrthoDB" id="431034at2759"/>
<sequence>MGRMGRMMRRQQMAAMMGGGGPPMGPMGMGPPPMGPGFGPPFGRPPWMRGMGMRRRMEMMGMDIPPPVPPPPPIDDIPPPMPPPQPMPMIFYTPQMQKANLSEGCAETLYSKYQFRGCVTSINTHTTAFQGQGNGYDQVVNILKQFYGQRSRMTYDVRSVQFNSFGDRTELSANSKIAPVLYEMDMVLTVKQARQLLGGRQRFKRKMSTNDRWSTLVPYKFAVTNDVPWQNTIRKAINLYEQNTCIRFQENGAGNDYIYFNQGEGCYSSVGRLGGAQEISIGYGCETIGVICHEIGHSLGFWHEQARSDRDTYVNVNLGNVMKGGEGQFEKKSFSEVNNYGISYDYGSLMHYSRNAFAKEARLNTIEPRDPSYLQTIGTRLEPSFLDYKLLNLAMCSGICSNSLPCQHSGYPDPNNCGICKCPEGLGGVYCDQLKPSNCGREIVATGEWQELRYSGAQDCYWRIRHPSNGNLRFEYTSVSYKCSQICDEFVEKDYQASSQEAFLRQRLKLDLLQLTGQFIFIGANGLAAQNFVVPVERGREVELVPERLCDGDPSLQPSSLLARNDFEGKAQCRSRLR</sequence>
<feature type="active site" evidence="14">
    <location>
        <position position="294"/>
    </location>
</feature>
<dbReference type="SMART" id="SM00235">
    <property type="entry name" value="ZnMc"/>
    <property type="match status" value="1"/>
</dbReference>
<dbReference type="InterPro" id="IPR001506">
    <property type="entry name" value="Peptidase_M12A"/>
</dbReference>
<evidence type="ECO:0000256" key="13">
    <source>
        <dbReference type="ARBA" id="ARBA00023180"/>
    </source>
</evidence>
<evidence type="ECO:0000256" key="2">
    <source>
        <dbReference type="ARBA" id="ARBA00004613"/>
    </source>
</evidence>
<keyword evidence="7" id="KW-0732">Signal</keyword>
<dbReference type="InterPro" id="IPR006026">
    <property type="entry name" value="Peptidase_Metallo"/>
</dbReference>
<dbReference type="PANTHER" id="PTHR10127:SF823">
    <property type="entry name" value="ZINC METALLOPROTEINASE NAS-33"/>
    <property type="match status" value="1"/>
</dbReference>
<evidence type="ECO:0000256" key="12">
    <source>
        <dbReference type="ARBA" id="ARBA00023157"/>
    </source>
</evidence>
<dbReference type="SUPFAM" id="SSF55486">
    <property type="entry name" value="Metalloproteases ('zincins'), catalytic domain"/>
    <property type="match status" value="1"/>
</dbReference>
<protein>
    <recommendedName>
        <fullName evidence="15">Metalloendopeptidase</fullName>
        <ecNumber evidence="15">3.4.24.-</ecNumber>
    </recommendedName>
</protein>
<dbReference type="EC" id="3.4.24.-" evidence="15"/>
<keyword evidence="4" id="KW-0245">EGF-like domain</keyword>
<keyword evidence="12" id="KW-1015">Disulfide bond</keyword>
<evidence type="ECO:0000256" key="16">
    <source>
        <dbReference type="SAM" id="MobiDB-lite"/>
    </source>
</evidence>
<evidence type="ECO:0000259" key="17">
    <source>
        <dbReference type="PROSITE" id="PS51864"/>
    </source>
</evidence>
<comment type="subcellular location">
    <subcellularLocation>
        <location evidence="2">Secreted</location>
    </subcellularLocation>
</comment>
<evidence type="ECO:0000256" key="5">
    <source>
        <dbReference type="ARBA" id="ARBA00022670"/>
    </source>
</evidence>
<dbReference type="GO" id="GO:0005576">
    <property type="term" value="C:extracellular region"/>
    <property type="evidence" value="ECO:0007669"/>
    <property type="project" value="UniProtKB-SubCell"/>
</dbReference>
<keyword evidence="5 14" id="KW-0645">Protease</keyword>
<feature type="compositionally biased region" description="Pro residues" evidence="16">
    <location>
        <begin position="23"/>
        <end position="43"/>
    </location>
</feature>
<dbReference type="PRINTS" id="PR00480">
    <property type="entry name" value="ASTACIN"/>
</dbReference>
<dbReference type="InterPro" id="IPR000742">
    <property type="entry name" value="EGF"/>
</dbReference>
<dbReference type="EMBL" id="LIAE01007361">
    <property type="protein sequence ID" value="PAV79851.1"/>
    <property type="molecule type" value="Genomic_DNA"/>
</dbReference>
<dbReference type="PROSITE" id="PS00022">
    <property type="entry name" value="EGF_1"/>
    <property type="match status" value="1"/>
</dbReference>
<evidence type="ECO:0000256" key="3">
    <source>
        <dbReference type="ARBA" id="ARBA00022525"/>
    </source>
</evidence>
<dbReference type="Pfam" id="PF01400">
    <property type="entry name" value="Astacin"/>
    <property type="match status" value="1"/>
</dbReference>
<dbReference type="GO" id="GO:0004222">
    <property type="term" value="F:metalloendopeptidase activity"/>
    <property type="evidence" value="ECO:0007669"/>
    <property type="project" value="UniProtKB-UniRule"/>
</dbReference>
<keyword evidence="13" id="KW-0325">Glycoprotein</keyword>
<feature type="binding site" evidence="14">
    <location>
        <position position="297"/>
    </location>
    <ligand>
        <name>Zn(2+)</name>
        <dbReference type="ChEBI" id="CHEBI:29105"/>
        <note>catalytic</note>
    </ligand>
</feature>
<keyword evidence="9 14" id="KW-0862">Zinc</keyword>
<evidence type="ECO:0000256" key="14">
    <source>
        <dbReference type="PROSITE-ProRule" id="PRU01211"/>
    </source>
</evidence>
<feature type="region of interest" description="Disordered" evidence="16">
    <location>
        <begin position="15"/>
        <end position="43"/>
    </location>
</feature>
<evidence type="ECO:0000256" key="9">
    <source>
        <dbReference type="ARBA" id="ARBA00022833"/>
    </source>
</evidence>
<dbReference type="Proteomes" id="UP000218231">
    <property type="component" value="Unassembled WGS sequence"/>
</dbReference>
<evidence type="ECO:0000256" key="11">
    <source>
        <dbReference type="ARBA" id="ARBA00023145"/>
    </source>
</evidence>
<feature type="binding site" evidence="14">
    <location>
        <position position="303"/>
    </location>
    <ligand>
        <name>Zn(2+)</name>
        <dbReference type="ChEBI" id="CHEBI:29105"/>
        <note>catalytic</note>
    </ligand>
</feature>
<gene>
    <name evidence="18" type="ORF">WR25_01964</name>
</gene>
<evidence type="ECO:0000256" key="4">
    <source>
        <dbReference type="ARBA" id="ARBA00022536"/>
    </source>
</evidence>
<proteinExistence type="predicted"/>
<feature type="binding site" evidence="14">
    <location>
        <position position="293"/>
    </location>
    <ligand>
        <name>Zn(2+)</name>
        <dbReference type="ChEBI" id="CHEBI:29105"/>
        <note>catalytic</note>
    </ligand>
</feature>
<accession>A0A2A2L0R7</accession>
<evidence type="ECO:0000256" key="6">
    <source>
        <dbReference type="ARBA" id="ARBA00022723"/>
    </source>
</evidence>
<comment type="caution">
    <text evidence="18">The sequence shown here is derived from an EMBL/GenBank/DDBJ whole genome shotgun (WGS) entry which is preliminary data.</text>
</comment>
<keyword evidence="3" id="KW-0964">Secreted</keyword>
<dbReference type="CDD" id="cd04280">
    <property type="entry name" value="ZnMc_astacin_like"/>
    <property type="match status" value="1"/>
</dbReference>
<dbReference type="PROSITE" id="PS51864">
    <property type="entry name" value="ASTACIN"/>
    <property type="match status" value="1"/>
</dbReference>
<evidence type="ECO:0000256" key="8">
    <source>
        <dbReference type="ARBA" id="ARBA00022801"/>
    </source>
</evidence>
<keyword evidence="10 14" id="KW-0482">Metalloprotease</keyword>
<name>A0A2A2L0R7_9BILA</name>
<evidence type="ECO:0000256" key="1">
    <source>
        <dbReference type="ARBA" id="ARBA00002657"/>
    </source>
</evidence>
<evidence type="ECO:0000256" key="7">
    <source>
        <dbReference type="ARBA" id="ARBA00022729"/>
    </source>
</evidence>
<comment type="function">
    <text evidence="1">Metalloprotease.</text>
</comment>
<keyword evidence="6 14" id="KW-0479">Metal-binding</keyword>
<dbReference type="GO" id="GO:0008270">
    <property type="term" value="F:zinc ion binding"/>
    <property type="evidence" value="ECO:0007669"/>
    <property type="project" value="UniProtKB-UniRule"/>
</dbReference>
<reference evidence="18 19" key="1">
    <citation type="journal article" date="2017" name="Curr. Biol.">
        <title>Genome architecture and evolution of a unichromosomal asexual nematode.</title>
        <authorList>
            <person name="Fradin H."/>
            <person name="Zegar C."/>
            <person name="Gutwein M."/>
            <person name="Lucas J."/>
            <person name="Kovtun M."/>
            <person name="Corcoran D."/>
            <person name="Baugh L.R."/>
            <person name="Kiontke K."/>
            <person name="Gunsalus K."/>
            <person name="Fitch D.H."/>
            <person name="Piano F."/>
        </authorList>
    </citation>
    <scope>NUCLEOTIDE SEQUENCE [LARGE SCALE GENOMIC DNA]</scope>
    <source>
        <strain evidence="18">PF1309</strain>
    </source>
</reference>
<evidence type="ECO:0000313" key="18">
    <source>
        <dbReference type="EMBL" id="PAV79851.1"/>
    </source>
</evidence>